<keyword evidence="1" id="KW-0175">Coiled coil</keyword>
<name>A0A2M9WNE7_9LACO</name>
<proteinExistence type="predicted"/>
<sequence>MKRNQLKDLGLDENQIKAVMDLNGEDINNAKSGNDAIVEENNALKAQIAEHDKDLKNLRKNAKDNEELSNSYKELETKYKNDTADLTNKLNQTRLTSAVDRALSASKVRDTKAIKGFLDMSKVKIDDQGNLSGLDEQIKEIHKTAPYIFDEGIKQNYEPSNGTPATTDPVQAMVDVFKK</sequence>
<dbReference type="EMBL" id="MKXG01000094">
    <property type="protein sequence ID" value="PJZ16945.1"/>
    <property type="molecule type" value="Genomic_DNA"/>
</dbReference>
<reference evidence="2 3" key="1">
    <citation type="submission" date="2016-10" db="EMBL/GenBank/DDBJ databases">
        <title>WGS of isloates from the oral cavity of healthy individuals.</title>
        <authorList>
            <person name="Sharma S."/>
            <person name="Pal V.K."/>
            <person name="Patil P.B."/>
            <person name="Korpole S."/>
            <person name="Grover V."/>
        </authorList>
    </citation>
    <scope>NUCLEOTIDE SEQUENCE [LARGE SCALE GENOMIC DNA]</scope>
    <source>
        <strain evidence="2 3">DISK12</strain>
    </source>
</reference>
<evidence type="ECO:0000256" key="1">
    <source>
        <dbReference type="SAM" id="Coils"/>
    </source>
</evidence>
<evidence type="ECO:0000313" key="3">
    <source>
        <dbReference type="Proteomes" id="UP000231914"/>
    </source>
</evidence>
<dbReference type="InterPro" id="IPR009636">
    <property type="entry name" value="SCAF"/>
</dbReference>
<organism evidence="2 3">
    <name type="scientific">Lactobacillus crispatus</name>
    <dbReference type="NCBI Taxonomy" id="47770"/>
    <lineage>
        <taxon>Bacteria</taxon>
        <taxon>Bacillati</taxon>
        <taxon>Bacillota</taxon>
        <taxon>Bacilli</taxon>
        <taxon>Lactobacillales</taxon>
        <taxon>Lactobacillaceae</taxon>
        <taxon>Lactobacillus</taxon>
    </lineage>
</organism>
<dbReference type="AlphaFoldDB" id="A0A2M9WNE7"/>
<protein>
    <submittedName>
        <fullName evidence="2">Phage capsid protein</fullName>
    </submittedName>
</protein>
<dbReference type="Proteomes" id="UP000231914">
    <property type="component" value="Unassembled WGS sequence"/>
</dbReference>
<feature type="coiled-coil region" evidence="1">
    <location>
        <begin position="34"/>
        <end position="85"/>
    </location>
</feature>
<dbReference type="RefSeq" id="WP_100732784.1">
    <property type="nucleotide sequence ID" value="NZ_MKXG01000094.1"/>
</dbReference>
<evidence type="ECO:0000313" key="2">
    <source>
        <dbReference type="EMBL" id="PJZ16945.1"/>
    </source>
</evidence>
<accession>A0A2M9WNE7</accession>
<dbReference type="Pfam" id="PF06810">
    <property type="entry name" value="Phage_scaffold"/>
    <property type="match status" value="1"/>
</dbReference>
<gene>
    <name evidence="2" type="ORF">BHU41_08225</name>
</gene>
<comment type="caution">
    <text evidence="2">The sequence shown here is derived from an EMBL/GenBank/DDBJ whole genome shotgun (WGS) entry which is preliminary data.</text>
</comment>